<keyword evidence="1" id="KW-0472">Membrane</keyword>
<dbReference type="Proteomes" id="UP000293045">
    <property type="component" value="Unassembled WGS sequence"/>
</dbReference>
<organism evidence="2 3">
    <name type="scientific">Hamiltosporidium magnivora</name>
    <dbReference type="NCBI Taxonomy" id="148818"/>
    <lineage>
        <taxon>Eukaryota</taxon>
        <taxon>Fungi</taxon>
        <taxon>Fungi incertae sedis</taxon>
        <taxon>Microsporidia</taxon>
        <taxon>Dubosqiidae</taxon>
        <taxon>Hamiltosporidium</taxon>
    </lineage>
</organism>
<proteinExistence type="predicted"/>
<dbReference type="EMBL" id="PIXR01000326">
    <property type="protein sequence ID" value="TBU07386.1"/>
    <property type="molecule type" value="Genomic_DNA"/>
</dbReference>
<sequence>MKYSFNIFRCGKQRVSTLKLFFGSFNILLTLIFFNLVTLYKFIYIFKKTENFEIVFLQEEERNEGAIDEELNCYFEVRYLPGYPYKPIDEIKLAFIYEKESFIEFILMDDFLFSNFLTNETCKVQSILFFNNFLI</sequence>
<gene>
    <name evidence="2" type="ORF">CWI39_0326p0030</name>
</gene>
<keyword evidence="1" id="KW-0812">Transmembrane</keyword>
<dbReference type="VEuPathDB" id="MicrosporidiaDB:CWI39_0326p0030"/>
<evidence type="ECO:0000313" key="3">
    <source>
        <dbReference type="Proteomes" id="UP000293045"/>
    </source>
</evidence>
<keyword evidence="1" id="KW-1133">Transmembrane helix</keyword>
<comment type="caution">
    <text evidence="2">The sequence shown here is derived from an EMBL/GenBank/DDBJ whole genome shotgun (WGS) entry which is preliminary data.</text>
</comment>
<dbReference type="AlphaFoldDB" id="A0A4Q9LHY3"/>
<feature type="transmembrane region" description="Helical" evidence="1">
    <location>
        <begin position="20"/>
        <end position="40"/>
    </location>
</feature>
<reference evidence="2 3" key="1">
    <citation type="submission" date="2017-12" db="EMBL/GenBank/DDBJ databases">
        <authorList>
            <person name="Pombert J.-F."/>
            <person name="Haag K.L."/>
            <person name="Ebert D."/>
        </authorList>
    </citation>
    <scope>NUCLEOTIDE SEQUENCE [LARGE SCALE GENOMIC DNA]</scope>
    <source>
        <strain evidence="2">IL-BN-2</strain>
    </source>
</reference>
<dbReference type="VEuPathDB" id="MicrosporidiaDB:CWI36_0062p0030"/>
<protein>
    <submittedName>
        <fullName evidence="2">Uncharacterized protein</fullName>
    </submittedName>
</protein>
<evidence type="ECO:0000256" key="1">
    <source>
        <dbReference type="SAM" id="Phobius"/>
    </source>
</evidence>
<accession>A0A4Q9LHY3</accession>
<evidence type="ECO:0000313" key="2">
    <source>
        <dbReference type="EMBL" id="TBU07386.1"/>
    </source>
</evidence>
<name>A0A4Q9LHY3_9MICR</name>